<keyword evidence="5" id="KW-0479">Metal-binding</keyword>
<feature type="region of interest" description="Disordered" evidence="10">
    <location>
        <begin position="276"/>
        <end position="296"/>
    </location>
</feature>
<evidence type="ECO:0000256" key="8">
    <source>
        <dbReference type="ARBA" id="ARBA00023027"/>
    </source>
</evidence>
<comment type="cofactor">
    <cofactor evidence="1">
        <name>Mg(2+)</name>
        <dbReference type="ChEBI" id="CHEBI:18420"/>
    </cofactor>
</comment>
<comment type="cofactor">
    <cofactor evidence="2">
        <name>Zn(2+)</name>
        <dbReference type="ChEBI" id="CHEBI:29105"/>
    </cofactor>
</comment>
<evidence type="ECO:0000313" key="12">
    <source>
        <dbReference type="EMBL" id="SPO40466.1"/>
    </source>
</evidence>
<keyword evidence="13" id="KW-1185">Reference proteome</keyword>
<organism evidence="12 13">
    <name type="scientific">Pseudozyma flocculosa</name>
    <dbReference type="NCBI Taxonomy" id="84751"/>
    <lineage>
        <taxon>Eukaryota</taxon>
        <taxon>Fungi</taxon>
        <taxon>Dikarya</taxon>
        <taxon>Basidiomycota</taxon>
        <taxon>Ustilaginomycotina</taxon>
        <taxon>Ustilaginomycetes</taxon>
        <taxon>Ustilaginales</taxon>
        <taxon>Ustilaginaceae</taxon>
        <taxon>Pseudozyma</taxon>
    </lineage>
</organism>
<dbReference type="EMBL" id="OOIP01000020">
    <property type="protein sequence ID" value="SPO40466.1"/>
    <property type="molecule type" value="Genomic_DNA"/>
</dbReference>
<evidence type="ECO:0000256" key="4">
    <source>
        <dbReference type="ARBA" id="ARBA00012381"/>
    </source>
</evidence>
<dbReference type="InterPro" id="IPR015797">
    <property type="entry name" value="NUDIX_hydrolase-like_dom_sf"/>
</dbReference>
<keyword evidence="8" id="KW-0520">NAD</keyword>
<evidence type="ECO:0000256" key="2">
    <source>
        <dbReference type="ARBA" id="ARBA00001947"/>
    </source>
</evidence>
<dbReference type="InterPro" id="IPR000086">
    <property type="entry name" value="NUDIX_hydrolase_dom"/>
</dbReference>
<proteinExistence type="inferred from homology"/>
<dbReference type="GO" id="GO:0005829">
    <property type="term" value="C:cytosol"/>
    <property type="evidence" value="ECO:0007669"/>
    <property type="project" value="TreeGrafter"/>
</dbReference>
<dbReference type="CDD" id="cd03429">
    <property type="entry name" value="NUDIX_NADH_pyrophosphatase_Nudt13"/>
    <property type="match status" value="1"/>
</dbReference>
<comment type="catalytic activity">
    <reaction evidence="9">
        <text>a 5'-end NAD(+)-phospho-ribonucleoside in mRNA + H2O = a 5'-end phospho-adenosine-phospho-ribonucleoside in mRNA + beta-nicotinamide D-ribonucleotide + 2 H(+)</text>
        <dbReference type="Rhea" id="RHEA:60876"/>
        <dbReference type="Rhea" id="RHEA-COMP:15698"/>
        <dbReference type="Rhea" id="RHEA-COMP:15719"/>
        <dbReference type="ChEBI" id="CHEBI:14649"/>
        <dbReference type="ChEBI" id="CHEBI:15377"/>
        <dbReference type="ChEBI" id="CHEBI:15378"/>
        <dbReference type="ChEBI" id="CHEBI:144029"/>
        <dbReference type="ChEBI" id="CHEBI:144051"/>
    </reaction>
    <physiologicalReaction direction="left-to-right" evidence="9">
        <dbReference type="Rhea" id="RHEA:60877"/>
    </physiologicalReaction>
</comment>
<comment type="similarity">
    <text evidence="3">Belongs to the Nudix hydrolase family. NudC subfamily.</text>
</comment>
<dbReference type="OrthoDB" id="10249612at2759"/>
<evidence type="ECO:0000256" key="1">
    <source>
        <dbReference type="ARBA" id="ARBA00001946"/>
    </source>
</evidence>
<feature type="domain" description="Nudix hydrolase" evidence="11">
    <location>
        <begin position="312"/>
        <end position="440"/>
    </location>
</feature>
<dbReference type="Pfam" id="PF00293">
    <property type="entry name" value="NUDIX"/>
    <property type="match status" value="1"/>
</dbReference>
<keyword evidence="6" id="KW-0378">Hydrolase</keyword>
<evidence type="ECO:0000313" key="13">
    <source>
        <dbReference type="Proteomes" id="UP000323386"/>
    </source>
</evidence>
<keyword evidence="7" id="KW-0460">Magnesium</keyword>
<evidence type="ECO:0000256" key="7">
    <source>
        <dbReference type="ARBA" id="ARBA00022842"/>
    </source>
</evidence>
<evidence type="ECO:0000256" key="10">
    <source>
        <dbReference type="SAM" id="MobiDB-lite"/>
    </source>
</evidence>
<dbReference type="PANTHER" id="PTHR42904:SF6">
    <property type="entry name" value="NAD-CAPPED RNA HYDROLASE NUDT12"/>
    <property type="match status" value="1"/>
</dbReference>
<dbReference type="GO" id="GO:0006742">
    <property type="term" value="P:NADP+ catabolic process"/>
    <property type="evidence" value="ECO:0007669"/>
    <property type="project" value="TreeGrafter"/>
</dbReference>
<accession>A0A5C3F8R5</accession>
<dbReference type="Gene3D" id="3.90.79.10">
    <property type="entry name" value="Nucleoside Triphosphate Pyrophosphohydrolase"/>
    <property type="match status" value="1"/>
</dbReference>
<dbReference type="PANTHER" id="PTHR42904">
    <property type="entry name" value="NUDIX HYDROLASE, NUDC SUBFAMILY"/>
    <property type="match status" value="1"/>
</dbReference>
<dbReference type="Proteomes" id="UP000323386">
    <property type="component" value="Unassembled WGS sequence"/>
</dbReference>
<dbReference type="InterPro" id="IPR020084">
    <property type="entry name" value="NUDIX_hydrolase_CS"/>
</dbReference>
<reference evidence="12 13" key="1">
    <citation type="submission" date="2018-03" db="EMBL/GenBank/DDBJ databases">
        <authorList>
            <person name="Guldener U."/>
        </authorList>
    </citation>
    <scope>NUCLEOTIDE SEQUENCE [LARGE SCALE GENOMIC DNA]</scope>
    <source>
        <strain evidence="12 13">DAOM196992</strain>
    </source>
</reference>
<dbReference type="GO" id="GO:0035529">
    <property type="term" value="F:NADH pyrophosphatase activity"/>
    <property type="evidence" value="ECO:0007669"/>
    <property type="project" value="TreeGrafter"/>
</dbReference>
<gene>
    <name evidence="12" type="ORF">PSFLO_05948</name>
</gene>
<evidence type="ECO:0000256" key="9">
    <source>
        <dbReference type="ARBA" id="ARBA00023679"/>
    </source>
</evidence>
<dbReference type="GO" id="GO:0046872">
    <property type="term" value="F:metal ion binding"/>
    <property type="evidence" value="ECO:0007669"/>
    <property type="project" value="UniProtKB-KW"/>
</dbReference>
<evidence type="ECO:0000259" key="11">
    <source>
        <dbReference type="PROSITE" id="PS51462"/>
    </source>
</evidence>
<dbReference type="AlphaFoldDB" id="A0A5C3F8R5"/>
<dbReference type="InterPro" id="IPR050241">
    <property type="entry name" value="NAD-cap_RNA_hydrolase_NudC"/>
</dbReference>
<evidence type="ECO:0000256" key="6">
    <source>
        <dbReference type="ARBA" id="ARBA00022801"/>
    </source>
</evidence>
<dbReference type="GO" id="GO:0019677">
    <property type="term" value="P:NAD+ catabolic process"/>
    <property type="evidence" value="ECO:0007669"/>
    <property type="project" value="TreeGrafter"/>
</dbReference>
<dbReference type="PROSITE" id="PS51462">
    <property type="entry name" value="NUDIX"/>
    <property type="match status" value="1"/>
</dbReference>
<dbReference type="SUPFAM" id="SSF55811">
    <property type="entry name" value="Nudix"/>
    <property type="match status" value="1"/>
</dbReference>
<dbReference type="EC" id="3.6.1.22" evidence="4"/>
<evidence type="ECO:0000256" key="3">
    <source>
        <dbReference type="ARBA" id="ARBA00009595"/>
    </source>
</evidence>
<protein>
    <recommendedName>
        <fullName evidence="4">NAD(+) diphosphatase</fullName>
        <ecNumber evidence="4">3.6.1.22</ecNumber>
    </recommendedName>
</protein>
<sequence length="509" mass="55358">MSTHTPFPSFSTVNFYAGSKLNRLSWLRTSSAFLNSAISSDATRFVVLNNLDPLVHKAGDKEGGLATLSWAEVRDTIEQSKQLCGGTGPGIFGPDVYRLENRAGEQRQKEFARATDGLGPSNLALVFLGIDESDLAATSLPGQMAQDASNNADKAANDDDANAPAGRPYFALSLSFVPPTNGAGAGAGTASEQLPTRKLLDKLKADDKYDFLDMRANSATKSWPLEDAAVVAQAKSLVDWNERCQYCPACARRQYSLWSGYKRGCSSSLAPYAPPTSSSSSSSSSPSFTQPFESTSTDICPSTQVLSNFHYPRTDPVIIMAIISADGNSVLLGRQKKWPRGFVSCLAGFCEPGESFEEAVRREVLEEAGVKVNEVVYHSSQPWPYPTNLMAGFFGIASEDATIRLDLDNELEEARFYTRQEILAVLDSESDRAFTRAELAKIDEKVKADLEKEGVVDLSKSDGEDKVVDRPRIRLPPDTAIARVLVSAWARGDALLPHQVNGNQQRTKM</sequence>
<dbReference type="InterPro" id="IPR049734">
    <property type="entry name" value="NudC-like_C"/>
</dbReference>
<name>A0A5C3F8R5_9BASI</name>
<dbReference type="GO" id="GO:0005777">
    <property type="term" value="C:peroxisome"/>
    <property type="evidence" value="ECO:0007669"/>
    <property type="project" value="TreeGrafter"/>
</dbReference>
<evidence type="ECO:0000256" key="5">
    <source>
        <dbReference type="ARBA" id="ARBA00022723"/>
    </source>
</evidence>
<dbReference type="PROSITE" id="PS00893">
    <property type="entry name" value="NUDIX_BOX"/>
    <property type="match status" value="1"/>
</dbReference>
<dbReference type="Gene3D" id="3.90.79.20">
    <property type="match status" value="1"/>
</dbReference>